<dbReference type="STRING" id="1382522.W6MSE6"/>
<comment type="similarity">
    <text evidence="1">Belongs to the WD repeat mio family.</text>
</comment>
<proteinExistence type="inferred from homology"/>
<evidence type="ECO:0000313" key="7">
    <source>
        <dbReference type="EMBL" id="CDK29726.1"/>
    </source>
</evidence>
<feature type="compositionally biased region" description="Polar residues" evidence="4">
    <location>
        <begin position="417"/>
        <end position="432"/>
    </location>
</feature>
<reference evidence="7" key="1">
    <citation type="submission" date="2013-12" db="EMBL/GenBank/DDBJ databases">
        <authorList>
            <person name="Genoscope - CEA"/>
        </authorList>
    </citation>
    <scope>NUCLEOTIDE SEQUENCE</scope>
    <source>
        <strain evidence="7">CBS 1993</strain>
    </source>
</reference>
<evidence type="ECO:0000256" key="1">
    <source>
        <dbReference type="ARBA" id="ARBA00009713"/>
    </source>
</evidence>
<dbReference type="GO" id="GO:0005737">
    <property type="term" value="C:cytoplasm"/>
    <property type="evidence" value="ECO:0007669"/>
    <property type="project" value="TreeGrafter"/>
</dbReference>
<dbReference type="EMBL" id="HG793131">
    <property type="protein sequence ID" value="CDK29726.1"/>
    <property type="molecule type" value="Genomic_DNA"/>
</dbReference>
<protein>
    <submittedName>
        <fullName evidence="7">Uncharacterized protein</fullName>
    </submittedName>
</protein>
<dbReference type="Pfam" id="PF17034">
    <property type="entry name" value="zinc_ribbon_16"/>
    <property type="match status" value="1"/>
</dbReference>
<dbReference type="PANTHER" id="PTHR16453">
    <property type="entry name" value="WD40 DOMAIN-CONTAINING PROTEIN MIO FAMILY MEMBER"/>
    <property type="match status" value="1"/>
</dbReference>
<reference evidence="7" key="2">
    <citation type="submission" date="2014-02" db="EMBL/GenBank/DDBJ databases">
        <title>Complete DNA sequence of /Kuraishia capsulata/ illustrates novel genomic features among budding yeasts (/Saccharomycotina/).</title>
        <authorList>
            <person name="Morales L."/>
            <person name="Noel B."/>
            <person name="Porcel B."/>
            <person name="Marcet-Houben M."/>
            <person name="Hullo M-F."/>
            <person name="Sacerdot C."/>
            <person name="Tekaia F."/>
            <person name="Leh-Louis V."/>
            <person name="Despons L."/>
            <person name="Khanna V."/>
            <person name="Aury J-M."/>
            <person name="Barbe V."/>
            <person name="Couloux A."/>
            <person name="Labadie K."/>
            <person name="Pelletier E."/>
            <person name="Souciet J-L."/>
            <person name="Boekhout T."/>
            <person name="Gabaldon T."/>
            <person name="Wincker P."/>
            <person name="Dujon B."/>
        </authorList>
    </citation>
    <scope>NUCLEOTIDE SEQUENCE</scope>
    <source>
        <strain evidence="7">CBS 1993</strain>
    </source>
</reference>
<evidence type="ECO:0000256" key="4">
    <source>
        <dbReference type="SAM" id="MobiDB-lite"/>
    </source>
</evidence>
<dbReference type="GO" id="GO:0035859">
    <property type="term" value="C:Seh1-associated complex"/>
    <property type="evidence" value="ECO:0007669"/>
    <property type="project" value="EnsemblFungi"/>
</dbReference>
<evidence type="ECO:0000313" key="8">
    <source>
        <dbReference type="Proteomes" id="UP000019384"/>
    </source>
</evidence>
<accession>W6MSE6</accession>
<dbReference type="PANTHER" id="PTHR16453:SF9">
    <property type="entry name" value="GATOR COMPLEX PROTEIN MIOS"/>
    <property type="match status" value="1"/>
</dbReference>
<dbReference type="InterPro" id="IPR037593">
    <property type="entry name" value="MIOS/Sea4"/>
</dbReference>
<evidence type="ECO:0000259" key="6">
    <source>
        <dbReference type="Pfam" id="PF21719"/>
    </source>
</evidence>
<keyword evidence="8" id="KW-1185">Reference proteome</keyword>
<organism evidence="7 8">
    <name type="scientific">Kuraishia capsulata CBS 1993</name>
    <dbReference type="NCBI Taxonomy" id="1382522"/>
    <lineage>
        <taxon>Eukaryota</taxon>
        <taxon>Fungi</taxon>
        <taxon>Dikarya</taxon>
        <taxon>Ascomycota</taxon>
        <taxon>Saccharomycotina</taxon>
        <taxon>Pichiomycetes</taxon>
        <taxon>Pichiales</taxon>
        <taxon>Pichiaceae</taxon>
        <taxon>Kuraishia</taxon>
    </lineage>
</organism>
<keyword evidence="2" id="KW-0853">WD repeat</keyword>
<dbReference type="Pfam" id="PF21719">
    <property type="entry name" value="MIOS_a-sol"/>
    <property type="match status" value="1"/>
</dbReference>
<dbReference type="GeneID" id="34523097"/>
<dbReference type="AlphaFoldDB" id="W6MSE6"/>
<feature type="region of interest" description="Disordered" evidence="4">
    <location>
        <begin position="290"/>
        <end position="309"/>
    </location>
</feature>
<evidence type="ECO:0000259" key="5">
    <source>
        <dbReference type="Pfam" id="PF17034"/>
    </source>
</evidence>
<dbReference type="InterPro" id="IPR036322">
    <property type="entry name" value="WD40_repeat_dom_sf"/>
</dbReference>
<dbReference type="HOGENOM" id="CLU_005843_0_0_1"/>
<feature type="compositionally biased region" description="Basic and acidic residues" evidence="4">
    <location>
        <begin position="293"/>
        <end position="308"/>
    </location>
</feature>
<dbReference type="Pfam" id="PF21720">
    <property type="entry name" value="MIOS_WD40"/>
    <property type="match status" value="1"/>
</dbReference>
<feature type="domain" description="MIOS-like alpha-solenoid" evidence="6">
    <location>
        <begin position="475"/>
        <end position="727"/>
    </location>
</feature>
<feature type="region of interest" description="Disordered" evidence="4">
    <location>
        <begin position="398"/>
        <end position="432"/>
    </location>
</feature>
<feature type="domain" description="GATOR2 complex protein MIO zinc-ribbon like" evidence="5">
    <location>
        <begin position="847"/>
        <end position="972"/>
    </location>
</feature>
<dbReference type="InterPro" id="IPR049092">
    <property type="entry name" value="MIOS_a-sol"/>
</dbReference>
<dbReference type="GO" id="GO:1904263">
    <property type="term" value="P:positive regulation of TORC1 signaling"/>
    <property type="evidence" value="ECO:0007669"/>
    <property type="project" value="EnsemblFungi"/>
</dbReference>
<dbReference type="Gene3D" id="2.130.10.10">
    <property type="entry name" value="YVTN repeat-like/Quinoprotein amine dehydrogenase"/>
    <property type="match status" value="1"/>
</dbReference>
<evidence type="ECO:0000256" key="3">
    <source>
        <dbReference type="ARBA" id="ARBA00022737"/>
    </source>
</evidence>
<dbReference type="CDD" id="cd16691">
    <property type="entry name" value="mRING-H2-C3H3C2_Mio"/>
    <property type="match status" value="1"/>
</dbReference>
<keyword evidence="3" id="KW-0677">Repeat</keyword>
<dbReference type="OrthoDB" id="341486at2759"/>
<evidence type="ECO:0000256" key="2">
    <source>
        <dbReference type="ARBA" id="ARBA00022574"/>
    </source>
</evidence>
<dbReference type="SUPFAM" id="SSF50978">
    <property type="entry name" value="WD40 repeat-like"/>
    <property type="match status" value="1"/>
</dbReference>
<dbReference type="Proteomes" id="UP000019384">
    <property type="component" value="Unassembled WGS sequence"/>
</dbReference>
<gene>
    <name evidence="7" type="ORF">KUCA_T00005719001</name>
</gene>
<name>W6MSE6_9ASCO</name>
<dbReference type="InterPro" id="IPR031488">
    <property type="entry name" value="Zn_ribbon_mio"/>
</dbReference>
<dbReference type="InterPro" id="IPR015943">
    <property type="entry name" value="WD40/YVTN_repeat-like_dom_sf"/>
</dbReference>
<dbReference type="RefSeq" id="XP_022461709.1">
    <property type="nucleotide sequence ID" value="XM_022601730.1"/>
</dbReference>
<sequence length="972" mass="108621">MPGSISLARDWDLGQEQRYLAIDPSGEEISLYQTDNTTEDEDKNIFKVASRGGFDSIQCLHYSRADVGITAVGQLNGSAYIFDISSPQSSLLRLKPKQARPCNSIGLNSQGLVVLGFDRGRQDHSVQIWDMQHYSRSSSNDHITKPLVKYVQNEAILSTTFLENEPTNLVTGSYKFLREFDVRSEQPLYQLATKCTSGVTVDPFNPYHFASYGDDGTVSFWDRRKMVANTANASSTIISEAPLLTFNRLLSDQRKSNPAFFRFSTITRGEFSALFSGDLVKRWQLGSIPASKQGERSNSDPAKPELKPKSGKSLFVSKVSDVKTKYERVISFDYSPNLNTEHGIDLVCMRQSGSVYRMHVVSSQEAVEFNAFNDITFSGPVGTFTKMVKDSLDDDADQAETASLTEAASKKDDHSHAISSTSNAASDTSETDNLNAEEMDIDDEDGDESDVSRMFVSDLLMKPDVLLDNDICSTIRRRASLGYGVDLAHNMSIVDQQHTIGSQDHLRNIWRWMDIIANNVAQGHMISGDYDLGFLGVLGIWHGVDGFQNQKRYRGVGVMNNEDLIHATKSLVERRFAQIKAASSSILPVERKSQKEYQRRLCMYVAGWDFGTKELNEKYKNLVAKEQYERAAGWAVFNGDVGKAVEILSNSKSERLRIMSTAVAGYLSYKDSPMNSMWRDQCRRLALDLENPYLRVIFAFIADNNWWDVLDEAALPLRERLGVALRFLPDNELTVYLDRIAKSAIMRGEVEGIILTGITPKGIDLLQSYVDRTSDVQTACIIAAHGCPRYFSDQRVSSWTESYRKLLNSWSLFSARAKFDVSRTRLSKTMDGKVTTKVVPRQVYLQCVKCNKNIAETKKSTVGGYGIAKSGYVKGFGSGKLGHPNTSCPHCGSALPRCAICLLPQGAPLPKEYLMLEGEVDTPEVKIASQFREWFSFCLSCNHGMHAGHAEEWFSKHYICAVPDCDCKCNSK</sequence>